<dbReference type="Pfam" id="PF05729">
    <property type="entry name" value="NACHT"/>
    <property type="match status" value="1"/>
</dbReference>
<sequence length="403" mass="43721">MQMSFLLSGEGGSHDGIVERSRWHRRRSSRTSVVLGILFLALGLLFLWWVKQPTLPETSARIKSLNVATLISLATGAVGLVNGILPLMSRWFRSSGPPPALTRSDVDTAKDALAGLVSEQWKDETLLRSLADPEPIPVPWRSTEHAELMDHPRLIAKDFVSFPSLNADLAGMAADFRALRCRRLAVIGGPGSGKTTLAVQLLMELLRTRLPDEPVPVLLSAARWDTEVHPRLQDWLADCLAVDYPALTADEFGPDAARTLAARGEVLPVLDGLDELPGQARAGLLLALNHSMGDHDQLILTCRTEQFAESVDLLGNVLTAAAVIEPGEITAETAADYLQACLPPRPQFAWVQVLDALRKGNAPALAEVTATPLGLWLVRSAYVVTRQHPAPLLDLGRTDAARL</sequence>
<evidence type="ECO:0000313" key="3">
    <source>
        <dbReference type="EMBL" id="RGA03567.1"/>
    </source>
</evidence>
<feature type="transmembrane region" description="Helical" evidence="1">
    <location>
        <begin position="32"/>
        <end position="50"/>
    </location>
</feature>
<evidence type="ECO:0000259" key="2">
    <source>
        <dbReference type="PROSITE" id="PS50837"/>
    </source>
</evidence>
<accession>A0ABX9LHX5</accession>
<gene>
    <name evidence="3" type="ORF">DI270_018105</name>
</gene>
<dbReference type="InterPro" id="IPR027417">
    <property type="entry name" value="P-loop_NTPase"/>
</dbReference>
<name>A0ABX9LHX5_9ACTN</name>
<dbReference type="EMBL" id="QFZU02000076">
    <property type="protein sequence ID" value="RGA03567.1"/>
    <property type="molecule type" value="Genomic_DNA"/>
</dbReference>
<keyword evidence="4" id="KW-1185">Reference proteome</keyword>
<evidence type="ECO:0000256" key="1">
    <source>
        <dbReference type="SAM" id="Phobius"/>
    </source>
</evidence>
<reference evidence="3 4" key="1">
    <citation type="submission" date="2018-08" db="EMBL/GenBank/DDBJ databases">
        <title>Microbispora. triticiradicis sp. nov., a novel actinomycete isolated from the root of wheat (Triticum aestivum L.)).</title>
        <authorList>
            <person name="Han C."/>
        </authorList>
    </citation>
    <scope>NUCLEOTIDE SEQUENCE [LARGE SCALE GENOMIC DNA]</scope>
    <source>
        <strain evidence="3 4">NEAU-HRDPA2-9</strain>
    </source>
</reference>
<comment type="caution">
    <text evidence="3">The sequence shown here is derived from an EMBL/GenBank/DDBJ whole genome shotgun (WGS) entry which is preliminary data.</text>
</comment>
<feature type="transmembrane region" description="Helical" evidence="1">
    <location>
        <begin position="65"/>
        <end position="85"/>
    </location>
</feature>
<evidence type="ECO:0000313" key="4">
    <source>
        <dbReference type="Proteomes" id="UP000262538"/>
    </source>
</evidence>
<dbReference type="InterPro" id="IPR007111">
    <property type="entry name" value="NACHT_NTPase"/>
</dbReference>
<dbReference type="Proteomes" id="UP000262538">
    <property type="component" value="Unassembled WGS sequence"/>
</dbReference>
<organism evidence="3 4">
    <name type="scientific">Microbispora triticiradicis</name>
    <dbReference type="NCBI Taxonomy" id="2200763"/>
    <lineage>
        <taxon>Bacteria</taxon>
        <taxon>Bacillati</taxon>
        <taxon>Actinomycetota</taxon>
        <taxon>Actinomycetes</taxon>
        <taxon>Streptosporangiales</taxon>
        <taxon>Streptosporangiaceae</taxon>
        <taxon>Microbispora</taxon>
    </lineage>
</organism>
<protein>
    <submittedName>
        <fullName evidence="3">NACHT domain-containing protein</fullName>
    </submittedName>
</protein>
<dbReference type="PROSITE" id="PS50837">
    <property type="entry name" value="NACHT"/>
    <property type="match status" value="1"/>
</dbReference>
<feature type="domain" description="NACHT" evidence="2">
    <location>
        <begin position="182"/>
        <end position="304"/>
    </location>
</feature>
<keyword evidence="1" id="KW-1133">Transmembrane helix</keyword>
<dbReference type="SUPFAM" id="SSF52540">
    <property type="entry name" value="P-loop containing nucleoside triphosphate hydrolases"/>
    <property type="match status" value="1"/>
</dbReference>
<dbReference type="Gene3D" id="3.40.50.300">
    <property type="entry name" value="P-loop containing nucleotide triphosphate hydrolases"/>
    <property type="match status" value="1"/>
</dbReference>
<proteinExistence type="predicted"/>
<keyword evidence="1" id="KW-0812">Transmembrane</keyword>
<keyword evidence="1" id="KW-0472">Membrane</keyword>